<dbReference type="Proteomes" id="UP001059824">
    <property type="component" value="Chromosome"/>
</dbReference>
<dbReference type="Pfam" id="PF00081">
    <property type="entry name" value="Sod_Fe_N"/>
    <property type="match status" value="1"/>
</dbReference>
<dbReference type="InterPro" id="IPR019832">
    <property type="entry name" value="Mn/Fe_SOD_C"/>
</dbReference>
<dbReference type="SUPFAM" id="SSF46609">
    <property type="entry name" value="Fe,Mn superoxide dismutase (SOD), N-terminal domain"/>
    <property type="match status" value="1"/>
</dbReference>
<dbReference type="PROSITE" id="PS00088">
    <property type="entry name" value="SOD_MN"/>
    <property type="match status" value="1"/>
</dbReference>
<dbReference type="AlphaFoldDB" id="A0A857MP42"/>
<dbReference type="Gene3D" id="1.10.287.990">
    <property type="entry name" value="Fe,Mn superoxide dismutase (SOD) domain"/>
    <property type="match status" value="1"/>
</dbReference>
<comment type="function">
    <text evidence="6">Destroys radicals which are normally produced within the cells and which are toxic to biological systems.</text>
</comment>
<dbReference type="PANTHER" id="PTHR43595">
    <property type="entry name" value="37S RIBOSOMAL PROTEIN S26, MITOCHONDRIAL"/>
    <property type="match status" value="1"/>
</dbReference>
<organism evidence="9 10">
    <name type="scientific">Candidatus Mycosynbacter amalyticus</name>
    <dbReference type="NCBI Taxonomy" id="2665156"/>
    <lineage>
        <taxon>Bacteria</taxon>
        <taxon>Candidatus Saccharimonadota</taxon>
        <taxon>Candidatus Saccharimonadota incertae sedis</taxon>
        <taxon>Candidatus Mycosynbacter</taxon>
    </lineage>
</organism>
<evidence type="ECO:0000313" key="9">
    <source>
        <dbReference type="EMBL" id="QHN42440.1"/>
    </source>
</evidence>
<dbReference type="InterPro" id="IPR019833">
    <property type="entry name" value="Mn/Fe_SOD_BS"/>
</dbReference>
<evidence type="ECO:0000256" key="1">
    <source>
        <dbReference type="ARBA" id="ARBA00008714"/>
    </source>
</evidence>
<keyword evidence="3 5" id="KW-0479">Metal-binding</keyword>
<accession>A0A857MP42</accession>
<feature type="binding site" evidence="5">
    <location>
        <position position="164"/>
    </location>
    <ligand>
        <name>Mn(2+)</name>
        <dbReference type="ChEBI" id="CHEBI:29035"/>
    </ligand>
</feature>
<comment type="catalytic activity">
    <reaction evidence="6">
        <text>2 superoxide + 2 H(+) = H2O2 + O2</text>
        <dbReference type="Rhea" id="RHEA:20696"/>
        <dbReference type="ChEBI" id="CHEBI:15378"/>
        <dbReference type="ChEBI" id="CHEBI:15379"/>
        <dbReference type="ChEBI" id="CHEBI:16240"/>
        <dbReference type="ChEBI" id="CHEBI:18421"/>
        <dbReference type="EC" id="1.15.1.1"/>
    </reaction>
</comment>
<keyword evidence="4 6" id="KW-0560">Oxidoreductase</keyword>
<evidence type="ECO:0000259" key="8">
    <source>
        <dbReference type="Pfam" id="PF02777"/>
    </source>
</evidence>
<dbReference type="RefSeq" id="WP_260763772.1">
    <property type="nucleotide sequence ID" value="NZ_CP045921.1"/>
</dbReference>
<dbReference type="InterPro" id="IPR036324">
    <property type="entry name" value="Mn/Fe_SOD_N_sf"/>
</dbReference>
<dbReference type="EC" id="1.15.1.1" evidence="2 6"/>
<name>A0A857MP42_9BACT</name>
<dbReference type="Gene3D" id="3.55.40.20">
    <property type="entry name" value="Iron/manganese superoxide dismutase, C-terminal domain"/>
    <property type="match status" value="1"/>
</dbReference>
<feature type="binding site" evidence="5">
    <location>
        <position position="80"/>
    </location>
    <ligand>
        <name>Mn(2+)</name>
        <dbReference type="ChEBI" id="CHEBI:29035"/>
    </ligand>
</feature>
<dbReference type="FunFam" id="1.10.287.990:FF:000001">
    <property type="entry name" value="Superoxide dismutase"/>
    <property type="match status" value="1"/>
</dbReference>
<feature type="binding site" evidence="5">
    <location>
        <position position="160"/>
    </location>
    <ligand>
        <name>Mn(2+)</name>
        <dbReference type="ChEBI" id="CHEBI:29035"/>
    </ligand>
</feature>
<dbReference type="PANTHER" id="PTHR43595:SF2">
    <property type="entry name" value="SMALL RIBOSOMAL SUBUNIT PROTEIN MS42"/>
    <property type="match status" value="1"/>
</dbReference>
<dbReference type="GO" id="GO:0004784">
    <property type="term" value="F:superoxide dismutase activity"/>
    <property type="evidence" value="ECO:0007669"/>
    <property type="project" value="UniProtKB-EC"/>
</dbReference>
<dbReference type="PIRSF" id="PIRSF000349">
    <property type="entry name" value="SODismutase"/>
    <property type="match status" value="1"/>
</dbReference>
<feature type="binding site" evidence="5">
    <location>
        <position position="27"/>
    </location>
    <ligand>
        <name>Mn(2+)</name>
        <dbReference type="ChEBI" id="CHEBI:29035"/>
    </ligand>
</feature>
<dbReference type="GO" id="GO:0046872">
    <property type="term" value="F:metal ion binding"/>
    <property type="evidence" value="ECO:0007669"/>
    <property type="project" value="UniProtKB-KW"/>
</dbReference>
<evidence type="ECO:0000256" key="4">
    <source>
        <dbReference type="ARBA" id="ARBA00023002"/>
    </source>
</evidence>
<evidence type="ECO:0000256" key="6">
    <source>
        <dbReference type="RuleBase" id="RU000414"/>
    </source>
</evidence>
<sequence>MAYTLPTLGYEYDALSRSISADIMQLHHSKHHQTYVDKLNTALEGKSVPDSLERLLSDLESVPEDVRTAVRNNGGGHYNHSLFWQFMSPSGGGEPTGDLGAAITEKYGSFQAFVDNFSAQAAGLFGSGWVWLQPDLSLAALPNQDSPIMSGGEAPILGLDVWEHAYYLDYRNVRADYIKAWWDVVDWQAVAERYQHAK</sequence>
<dbReference type="PRINTS" id="PR01703">
    <property type="entry name" value="MNSODISMTASE"/>
</dbReference>
<comment type="similarity">
    <text evidence="1 6">Belongs to the iron/manganese superoxide dismutase family.</text>
</comment>
<keyword evidence="10" id="KW-1185">Reference proteome</keyword>
<dbReference type="GO" id="GO:0005737">
    <property type="term" value="C:cytoplasm"/>
    <property type="evidence" value="ECO:0007669"/>
    <property type="project" value="TreeGrafter"/>
</dbReference>
<dbReference type="InterPro" id="IPR001189">
    <property type="entry name" value="Mn/Fe_SOD"/>
</dbReference>
<protein>
    <recommendedName>
        <fullName evidence="2 6">Superoxide dismutase</fullName>
        <ecNumber evidence="2 6">1.15.1.1</ecNumber>
    </recommendedName>
</protein>
<feature type="domain" description="Manganese/iron superoxide dismutase N-terminal" evidence="7">
    <location>
        <begin position="3"/>
        <end position="88"/>
    </location>
</feature>
<dbReference type="EMBL" id="CP045921">
    <property type="protein sequence ID" value="QHN42440.1"/>
    <property type="molecule type" value="Genomic_DNA"/>
</dbReference>
<evidence type="ECO:0000259" key="7">
    <source>
        <dbReference type="Pfam" id="PF00081"/>
    </source>
</evidence>
<feature type="domain" description="Manganese/iron superoxide dismutase C-terminal" evidence="8">
    <location>
        <begin position="95"/>
        <end position="193"/>
    </location>
</feature>
<evidence type="ECO:0000256" key="3">
    <source>
        <dbReference type="ARBA" id="ARBA00022723"/>
    </source>
</evidence>
<dbReference type="KEGG" id="mama:GII36_01015"/>
<reference evidence="9" key="1">
    <citation type="journal article" date="2021" name="Nat. Microbiol.">
        <title>Cocultivation of an ultrasmall environmental parasitic bacterium with lytic ability against bacteria associated with wastewater foams.</title>
        <authorList>
            <person name="Batinovic S."/>
            <person name="Rose J.J.A."/>
            <person name="Ratcliffe J."/>
            <person name="Seviour R.J."/>
            <person name="Petrovski S."/>
        </authorList>
    </citation>
    <scope>NUCLEOTIDE SEQUENCE</scope>
    <source>
        <strain evidence="9">JR1</strain>
    </source>
</reference>
<dbReference type="InterPro" id="IPR036314">
    <property type="entry name" value="SOD_C_sf"/>
</dbReference>
<gene>
    <name evidence="9" type="ORF">GII36_01015</name>
</gene>
<dbReference type="Pfam" id="PF02777">
    <property type="entry name" value="Sod_Fe_C"/>
    <property type="match status" value="1"/>
</dbReference>
<evidence type="ECO:0000256" key="5">
    <source>
        <dbReference type="PIRSR" id="PIRSR000349-1"/>
    </source>
</evidence>
<dbReference type="FunFam" id="3.55.40.20:FF:000004">
    <property type="entry name" value="Superoxide dismutase [Fe]"/>
    <property type="match status" value="1"/>
</dbReference>
<evidence type="ECO:0000256" key="2">
    <source>
        <dbReference type="ARBA" id="ARBA00012682"/>
    </source>
</evidence>
<evidence type="ECO:0000313" key="10">
    <source>
        <dbReference type="Proteomes" id="UP001059824"/>
    </source>
</evidence>
<dbReference type="SUPFAM" id="SSF54719">
    <property type="entry name" value="Fe,Mn superoxide dismutase (SOD), C-terminal domain"/>
    <property type="match status" value="1"/>
</dbReference>
<proteinExistence type="inferred from homology"/>
<dbReference type="InterPro" id="IPR019831">
    <property type="entry name" value="Mn/Fe_SOD_N"/>
</dbReference>